<evidence type="ECO:0000256" key="4">
    <source>
        <dbReference type="ARBA" id="ARBA00023098"/>
    </source>
</evidence>
<dbReference type="Pfam" id="PF01210">
    <property type="entry name" value="NAD_Gly3P_dh_N"/>
    <property type="match status" value="1"/>
</dbReference>
<feature type="binding site" evidence="7">
    <location>
        <position position="250"/>
    </location>
    <ligand>
        <name>sn-glycerol 3-phosphate</name>
        <dbReference type="ChEBI" id="CHEBI:57597"/>
    </ligand>
</feature>
<feature type="binding site" evidence="7">
    <location>
        <position position="272"/>
    </location>
    <ligand>
        <name>NADPH</name>
        <dbReference type="ChEBI" id="CHEBI:57783"/>
    </ligand>
</feature>
<feature type="binding site" evidence="7">
    <location>
        <position position="13"/>
    </location>
    <ligand>
        <name>NADPH</name>
        <dbReference type="ChEBI" id="CHEBI:57783"/>
    </ligand>
</feature>
<evidence type="ECO:0000256" key="7">
    <source>
        <dbReference type="HAMAP-Rule" id="MF_00394"/>
    </source>
</evidence>
<evidence type="ECO:0000256" key="5">
    <source>
        <dbReference type="ARBA" id="ARBA00023209"/>
    </source>
</evidence>
<feature type="binding site" evidence="7">
    <location>
        <position position="251"/>
    </location>
    <ligand>
        <name>NADPH</name>
        <dbReference type="ChEBI" id="CHEBI:57783"/>
    </ligand>
</feature>
<dbReference type="InterPro" id="IPR006109">
    <property type="entry name" value="G3P_DH_NAD-dep_C"/>
</dbReference>
<dbReference type="InterPro" id="IPR008927">
    <property type="entry name" value="6-PGluconate_DH-like_C_sf"/>
</dbReference>
<feature type="binding site" evidence="7">
    <location>
        <position position="33"/>
    </location>
    <ligand>
        <name>NADPH</name>
        <dbReference type="ChEBI" id="CHEBI:57783"/>
    </ligand>
</feature>
<dbReference type="PIRSF" id="PIRSF000114">
    <property type="entry name" value="Glycerol-3-P_dh"/>
    <property type="match status" value="1"/>
</dbReference>
<feature type="binding site" evidence="7">
    <location>
        <position position="132"/>
    </location>
    <ligand>
        <name>sn-glycerol 3-phosphate</name>
        <dbReference type="ChEBI" id="CHEBI:57597"/>
    </ligand>
</feature>
<evidence type="ECO:0000256" key="9">
    <source>
        <dbReference type="RuleBase" id="RU000439"/>
    </source>
</evidence>
<dbReference type="Proteomes" id="UP000297741">
    <property type="component" value="Unassembled WGS sequence"/>
</dbReference>
<comment type="subcellular location">
    <subcellularLocation>
        <location evidence="7">Cytoplasm</location>
    </subcellularLocation>
</comment>
<dbReference type="SUPFAM" id="SSF48179">
    <property type="entry name" value="6-phosphogluconate dehydrogenase C-terminal domain-like"/>
    <property type="match status" value="1"/>
</dbReference>
<keyword evidence="2 7" id="KW-0444">Lipid biosynthesis</keyword>
<comment type="caution">
    <text evidence="7">Lacks conserved residue(s) required for the propagation of feature annotation.</text>
</comment>
<feature type="binding site" evidence="7">
    <location>
        <position position="134"/>
    </location>
    <ligand>
        <name>sn-glycerol 3-phosphate</name>
        <dbReference type="ChEBI" id="CHEBI:57597"/>
    </ligand>
</feature>
<proteinExistence type="inferred from homology"/>
<organism evidence="12 13">
    <name type="scientific">Pseudotabrizicola sediminis</name>
    <dbReference type="NCBI Taxonomy" id="2486418"/>
    <lineage>
        <taxon>Bacteria</taxon>
        <taxon>Pseudomonadati</taxon>
        <taxon>Pseudomonadota</taxon>
        <taxon>Alphaproteobacteria</taxon>
        <taxon>Rhodobacterales</taxon>
        <taxon>Paracoccaceae</taxon>
        <taxon>Pseudotabrizicola</taxon>
    </lineage>
</organism>
<feature type="active site" description="Proton acceptor" evidence="7">
    <location>
        <position position="187"/>
    </location>
</feature>
<comment type="pathway">
    <text evidence="7">Membrane lipid metabolism; glycerophospholipid metabolism.</text>
</comment>
<feature type="domain" description="Glycerol-3-phosphate dehydrogenase NAD-dependent N-terminal" evidence="10">
    <location>
        <begin position="5"/>
        <end position="154"/>
    </location>
</feature>
<evidence type="ECO:0000256" key="3">
    <source>
        <dbReference type="ARBA" id="ARBA00023002"/>
    </source>
</evidence>
<evidence type="ECO:0000313" key="13">
    <source>
        <dbReference type="Proteomes" id="UP000297741"/>
    </source>
</evidence>
<gene>
    <name evidence="7" type="primary">gpsA</name>
    <name evidence="12" type="ORF">EEB11_10725</name>
</gene>
<dbReference type="PROSITE" id="PS00430">
    <property type="entry name" value="TONB_DEPENDENT_REC_1"/>
    <property type="match status" value="1"/>
</dbReference>
<dbReference type="InterPro" id="IPR010916">
    <property type="entry name" value="TonB_box_CS"/>
</dbReference>
<comment type="catalytic activity">
    <reaction evidence="7">
        <text>sn-glycerol 3-phosphate + NAD(+) = dihydroxyacetone phosphate + NADH + H(+)</text>
        <dbReference type="Rhea" id="RHEA:11092"/>
        <dbReference type="ChEBI" id="CHEBI:15378"/>
        <dbReference type="ChEBI" id="CHEBI:57540"/>
        <dbReference type="ChEBI" id="CHEBI:57597"/>
        <dbReference type="ChEBI" id="CHEBI:57642"/>
        <dbReference type="ChEBI" id="CHEBI:57945"/>
        <dbReference type="EC" id="1.1.1.94"/>
    </reaction>
</comment>
<keyword evidence="4 7" id="KW-0443">Lipid metabolism</keyword>
<comment type="function">
    <text evidence="7">Catalyzes the reduction of the glycolytic intermediate dihydroxyacetone phosphate (DHAP) to sn-glycerol 3-phosphate (G3P), the key precursor for phospholipid synthesis.</text>
</comment>
<keyword evidence="3 7" id="KW-0560">Oxidoreductase</keyword>
<dbReference type="Pfam" id="PF07479">
    <property type="entry name" value="NAD_Gly3P_dh_C"/>
    <property type="match status" value="1"/>
</dbReference>
<dbReference type="InterPro" id="IPR011128">
    <property type="entry name" value="G3P_DH_NAD-dep_N"/>
</dbReference>
<dbReference type="InterPro" id="IPR036291">
    <property type="entry name" value="NAD(P)-bd_dom_sf"/>
</dbReference>
<evidence type="ECO:0000259" key="11">
    <source>
        <dbReference type="Pfam" id="PF07479"/>
    </source>
</evidence>
<comment type="similarity">
    <text evidence="1 7 8">Belongs to the NAD-dependent glycerol-3-phosphate dehydrogenase family.</text>
</comment>
<keyword evidence="7" id="KW-0963">Cytoplasm</keyword>
<feature type="domain" description="Glycerol-3-phosphate dehydrogenase NAD-dependent C-terminal" evidence="11">
    <location>
        <begin position="176"/>
        <end position="312"/>
    </location>
</feature>
<feature type="binding site" evidence="7">
    <location>
        <position position="240"/>
    </location>
    <ligand>
        <name>sn-glycerol 3-phosphate</name>
        <dbReference type="ChEBI" id="CHEBI:57597"/>
    </ligand>
</feature>
<dbReference type="InterPro" id="IPR013328">
    <property type="entry name" value="6PGD_dom2"/>
</dbReference>
<keyword evidence="7 8" id="KW-0520">NAD</keyword>
<evidence type="ECO:0000256" key="1">
    <source>
        <dbReference type="ARBA" id="ARBA00011009"/>
    </source>
</evidence>
<dbReference type="PRINTS" id="PR00077">
    <property type="entry name" value="GPDHDRGNASE"/>
</dbReference>
<accession>A0ABY2KLC3</accession>
<evidence type="ECO:0000259" key="10">
    <source>
        <dbReference type="Pfam" id="PF01210"/>
    </source>
</evidence>
<evidence type="ECO:0000256" key="8">
    <source>
        <dbReference type="RuleBase" id="RU000437"/>
    </source>
</evidence>
<dbReference type="Gene3D" id="3.40.50.720">
    <property type="entry name" value="NAD(P)-binding Rossmann-like Domain"/>
    <property type="match status" value="1"/>
</dbReference>
<evidence type="ECO:0000256" key="2">
    <source>
        <dbReference type="ARBA" id="ARBA00022516"/>
    </source>
</evidence>
<keyword evidence="5 7" id="KW-0594">Phospholipid biosynthesis</keyword>
<comment type="caution">
    <text evidence="12">The sequence shown here is derived from an EMBL/GenBank/DDBJ whole genome shotgun (WGS) entry which is preliminary data.</text>
</comment>
<feature type="binding site" evidence="7">
    <location>
        <position position="104"/>
    </location>
    <ligand>
        <name>NADPH</name>
        <dbReference type="ChEBI" id="CHEBI:57783"/>
    </ligand>
</feature>
<dbReference type="InterPro" id="IPR006168">
    <property type="entry name" value="G3P_DH_NAD-dep"/>
</dbReference>
<dbReference type="PANTHER" id="PTHR11728">
    <property type="entry name" value="GLYCEROL-3-PHOSPHATE DEHYDROGENASE"/>
    <property type="match status" value="1"/>
</dbReference>
<dbReference type="SUPFAM" id="SSF51735">
    <property type="entry name" value="NAD(P)-binding Rossmann-fold domains"/>
    <property type="match status" value="1"/>
</dbReference>
<feature type="binding site" evidence="7">
    <location>
        <position position="187"/>
    </location>
    <ligand>
        <name>sn-glycerol 3-phosphate</name>
        <dbReference type="ChEBI" id="CHEBI:57597"/>
    </ligand>
</feature>
<keyword evidence="7" id="KW-0521">NADP</keyword>
<name>A0ABY2KLC3_9RHOB</name>
<dbReference type="EC" id="1.1.1.94" evidence="7"/>
<dbReference type="Gene3D" id="1.10.1040.10">
    <property type="entry name" value="N-(1-d-carboxylethyl)-l-norvaline Dehydrogenase, domain 2"/>
    <property type="match status" value="1"/>
</dbReference>
<comment type="catalytic activity">
    <reaction evidence="7 9">
        <text>sn-glycerol 3-phosphate + NADP(+) = dihydroxyacetone phosphate + NADPH + H(+)</text>
        <dbReference type="Rhea" id="RHEA:11096"/>
        <dbReference type="ChEBI" id="CHEBI:15378"/>
        <dbReference type="ChEBI" id="CHEBI:57597"/>
        <dbReference type="ChEBI" id="CHEBI:57642"/>
        <dbReference type="ChEBI" id="CHEBI:57783"/>
        <dbReference type="ChEBI" id="CHEBI:58349"/>
        <dbReference type="EC" id="1.1.1.94"/>
    </reaction>
</comment>
<dbReference type="HAMAP" id="MF_00394">
    <property type="entry name" value="NAD_Glyc3P_dehydrog"/>
    <property type="match status" value="1"/>
</dbReference>
<feature type="binding site" evidence="7">
    <location>
        <position position="251"/>
    </location>
    <ligand>
        <name>sn-glycerol 3-phosphate</name>
        <dbReference type="ChEBI" id="CHEBI:57597"/>
    </ligand>
</feature>
<evidence type="ECO:0000313" key="12">
    <source>
        <dbReference type="EMBL" id="TGD43279.1"/>
    </source>
</evidence>
<dbReference type="EMBL" id="RPEM01000006">
    <property type="protein sequence ID" value="TGD43279.1"/>
    <property type="molecule type" value="Genomic_DNA"/>
</dbReference>
<keyword evidence="13" id="KW-1185">Reference proteome</keyword>
<dbReference type="PROSITE" id="PS00957">
    <property type="entry name" value="NAD_G3PDH"/>
    <property type="match status" value="1"/>
</dbReference>
<feature type="binding site" evidence="7">
    <location>
        <position position="252"/>
    </location>
    <ligand>
        <name>sn-glycerol 3-phosphate</name>
        <dbReference type="ChEBI" id="CHEBI:57597"/>
    </ligand>
</feature>
<protein>
    <recommendedName>
        <fullName evidence="7">Glycerol-3-phosphate dehydrogenase [NAD(P)+]</fullName>
        <ecNumber evidence="7">1.1.1.94</ecNumber>
    </recommendedName>
    <alternativeName>
        <fullName evidence="7">NAD(P)(+)-dependent glycerol-3-phosphate dehydrogenase</fullName>
    </alternativeName>
    <alternativeName>
        <fullName evidence="7">NAD(P)H-dependent dihydroxyacetone-phosphate reductase</fullName>
    </alternativeName>
</protein>
<feature type="binding site" evidence="7">
    <location>
        <position position="136"/>
    </location>
    <ligand>
        <name>NADPH</name>
        <dbReference type="ChEBI" id="CHEBI:57783"/>
    </ligand>
</feature>
<dbReference type="PANTHER" id="PTHR11728:SF1">
    <property type="entry name" value="GLYCEROL-3-PHOSPHATE DEHYDROGENASE [NAD(+)] 2, CHLOROPLASTIC"/>
    <property type="match status" value="1"/>
</dbReference>
<feature type="binding site" evidence="7">
    <location>
        <position position="104"/>
    </location>
    <ligand>
        <name>sn-glycerol 3-phosphate</name>
        <dbReference type="ChEBI" id="CHEBI:57597"/>
    </ligand>
</feature>
<keyword evidence="6 7" id="KW-1208">Phospholipid metabolism</keyword>
<evidence type="ECO:0000256" key="6">
    <source>
        <dbReference type="ARBA" id="ARBA00023264"/>
    </source>
</evidence>
<dbReference type="RefSeq" id="WP_135431163.1">
    <property type="nucleotide sequence ID" value="NZ_RPEM01000006.1"/>
</dbReference>
<reference evidence="12 13" key="1">
    <citation type="submission" date="2018-11" db="EMBL/GenBank/DDBJ databases">
        <title>Tabrizicola sp. isolated from sediment of alpine lake.</title>
        <authorList>
            <person name="Liu Z."/>
        </authorList>
    </citation>
    <scope>NUCLEOTIDE SEQUENCE [LARGE SCALE GENOMIC DNA]</scope>
    <source>
        <strain evidence="12 13">DRYC-M-16</strain>
    </source>
</reference>
<keyword evidence="7" id="KW-0547">Nucleotide-binding</keyword>
<sequence>MTAPIGIAGAGAFGAALAIALAKQGQTVRLWARDRAAADMMAKTRHVQRLPGATLPDTVSVTAELAHLSVCPAVLLAVPMQELSRFLATHGKMLDGRSLVACCKGMDLTTQKGPTALIADVCPSATAMILTGPSFATDIAKGLATALTLASTKEVASQQMQAVLSGPILRIYRNSDVIGAELGGALKNVIAIAAGIVMGAGLGESARAALMTRGFAEMVRFSVSLGARPETLMGLSGLGDLVLTCTSSQSRNYAHGLALGRGDRTDPSITVEGVATSQAVLRRTMALGLLEDLPVTSMVAQVTAGSITVPMAIQALMSRPLKEE</sequence>